<evidence type="ECO:0008006" key="3">
    <source>
        <dbReference type="Google" id="ProtNLM"/>
    </source>
</evidence>
<evidence type="ECO:0000313" key="2">
    <source>
        <dbReference type="Proteomes" id="UP000218887"/>
    </source>
</evidence>
<dbReference type="RefSeq" id="WP_095655578.1">
    <property type="nucleotide sequence ID" value="NZ_NPOA01000007.1"/>
</dbReference>
<comment type="caution">
    <text evidence="1">The sequence shown here is derived from an EMBL/GenBank/DDBJ whole genome shotgun (WGS) entry which is preliminary data.</text>
</comment>
<dbReference type="Proteomes" id="UP000218887">
    <property type="component" value="Unassembled WGS sequence"/>
</dbReference>
<organism evidence="1 2">
    <name type="scientific">Virgibacillus profundi</name>
    <dbReference type="NCBI Taxonomy" id="2024555"/>
    <lineage>
        <taxon>Bacteria</taxon>
        <taxon>Bacillati</taxon>
        <taxon>Bacillota</taxon>
        <taxon>Bacilli</taxon>
        <taxon>Bacillales</taxon>
        <taxon>Bacillaceae</taxon>
        <taxon>Virgibacillus</taxon>
    </lineage>
</organism>
<gene>
    <name evidence="1" type="ORF">CIL05_10925</name>
</gene>
<protein>
    <recommendedName>
        <fullName evidence="3">Sporulation inhibitor of replication protein SirA</fullName>
    </recommendedName>
</protein>
<sequence length="153" mass="18569">MYTYSVYWINEEVAKHYFHKSDILYRFLRDYQNNPDRIDLITQFEYITNSFSEKKLVTHFKKQYREQKVLIKINSPRIEIYKDTTSISLHISEKQLEFRCKTLQDAEEILFPILRKFQPILFITGINIDNYGWISPVIISSNYQEKQVLYSHL</sequence>
<dbReference type="EMBL" id="NPOA01000007">
    <property type="protein sequence ID" value="PAV29375.1"/>
    <property type="molecule type" value="Genomic_DNA"/>
</dbReference>
<dbReference type="InterPro" id="IPR019683">
    <property type="entry name" value="SirA"/>
</dbReference>
<proteinExistence type="predicted"/>
<name>A0A2A2IDZ1_9BACI</name>
<evidence type="ECO:0000313" key="1">
    <source>
        <dbReference type="EMBL" id="PAV29375.1"/>
    </source>
</evidence>
<dbReference type="Pfam" id="PF10747">
    <property type="entry name" value="SirA"/>
    <property type="match status" value="1"/>
</dbReference>
<dbReference type="InterPro" id="IPR038449">
    <property type="entry name" value="SirA_sf"/>
</dbReference>
<accession>A0A2A2IDZ1</accession>
<reference evidence="1 2" key="1">
    <citation type="submission" date="2017-08" db="EMBL/GenBank/DDBJ databases">
        <title>Virgibacillus indicus sp. nov. and Virgibacillus profoundi sp. nov, two moderately halophilic bacteria isolated from marine sediment by using the Microfluidic Streak Plate.</title>
        <authorList>
            <person name="Xu B."/>
            <person name="Hu B."/>
            <person name="Wang J."/>
            <person name="Zhu Y."/>
            <person name="Huang L."/>
            <person name="Du W."/>
            <person name="Huang Y."/>
        </authorList>
    </citation>
    <scope>NUCLEOTIDE SEQUENCE [LARGE SCALE GENOMIC DNA]</scope>
    <source>
        <strain evidence="1 2">IO3-P3-H5</strain>
    </source>
</reference>
<dbReference type="AlphaFoldDB" id="A0A2A2IDZ1"/>
<dbReference type="Gene3D" id="3.30.310.250">
    <property type="entry name" value="Sporulation inhibitor of replication protein SirA"/>
    <property type="match status" value="1"/>
</dbReference>
<dbReference type="OrthoDB" id="2736584at2"/>
<keyword evidence="2" id="KW-1185">Reference proteome</keyword>